<name>A0A6F8YWC3_9ACTN</name>
<keyword evidence="2" id="KW-1185">Reference proteome</keyword>
<sequence>MSWSPDGHLLVLTQIEGGRARLAFIPAGTTTAREPVPDPIDLRGDGLPEILGWRDAGTMLVGIDNGGGYESAGFDGISVVPSVHVRRTGGPS</sequence>
<dbReference type="EMBL" id="AP022871">
    <property type="protein sequence ID" value="BCB90151.1"/>
    <property type="molecule type" value="Genomic_DNA"/>
</dbReference>
<dbReference type="AlphaFoldDB" id="A0A6F8YWC3"/>
<gene>
    <name evidence="1" type="ORF">Psuf_074640</name>
</gene>
<proteinExistence type="predicted"/>
<evidence type="ECO:0000313" key="1">
    <source>
        <dbReference type="EMBL" id="BCB90151.1"/>
    </source>
</evidence>
<protein>
    <recommendedName>
        <fullName evidence="3">Lipoprotein LpqB beta-propeller domain-containing protein</fullName>
    </recommendedName>
</protein>
<reference evidence="1 2" key="2">
    <citation type="submission" date="2020-03" db="EMBL/GenBank/DDBJ databases">
        <authorList>
            <person name="Ichikawa N."/>
            <person name="Kimura A."/>
            <person name="Kitahashi Y."/>
            <person name="Uohara A."/>
        </authorList>
    </citation>
    <scope>NUCLEOTIDE SEQUENCE [LARGE SCALE GENOMIC DNA]</scope>
    <source>
        <strain evidence="1 2">NBRC 105367</strain>
    </source>
</reference>
<evidence type="ECO:0008006" key="3">
    <source>
        <dbReference type="Google" id="ProtNLM"/>
    </source>
</evidence>
<evidence type="ECO:0000313" key="2">
    <source>
        <dbReference type="Proteomes" id="UP000503011"/>
    </source>
</evidence>
<reference evidence="1 2" key="1">
    <citation type="submission" date="2020-03" db="EMBL/GenBank/DDBJ databases">
        <title>Whole genome shotgun sequence of Phytohabitans suffuscus NBRC 105367.</title>
        <authorList>
            <person name="Komaki H."/>
            <person name="Tamura T."/>
        </authorList>
    </citation>
    <scope>NUCLEOTIDE SEQUENCE [LARGE SCALE GENOMIC DNA]</scope>
    <source>
        <strain evidence="1 2">NBRC 105367</strain>
    </source>
</reference>
<organism evidence="1 2">
    <name type="scientific">Phytohabitans suffuscus</name>
    <dbReference type="NCBI Taxonomy" id="624315"/>
    <lineage>
        <taxon>Bacteria</taxon>
        <taxon>Bacillati</taxon>
        <taxon>Actinomycetota</taxon>
        <taxon>Actinomycetes</taxon>
        <taxon>Micromonosporales</taxon>
        <taxon>Micromonosporaceae</taxon>
    </lineage>
</organism>
<accession>A0A6F8YWC3</accession>
<dbReference type="RefSeq" id="WP_173162320.1">
    <property type="nucleotide sequence ID" value="NZ_AP022871.1"/>
</dbReference>
<dbReference type="KEGG" id="psuu:Psuf_074640"/>
<dbReference type="Proteomes" id="UP000503011">
    <property type="component" value="Chromosome"/>
</dbReference>